<evidence type="ECO:0000256" key="13">
    <source>
        <dbReference type="ARBA" id="ARBA00023014"/>
    </source>
</evidence>
<dbReference type="Gene3D" id="2.160.20.60">
    <property type="entry name" value="Glutamate synthase, alpha subunit, C-terminal domain"/>
    <property type="match status" value="1"/>
</dbReference>
<evidence type="ECO:0000256" key="4">
    <source>
        <dbReference type="ARBA" id="ARBA00009716"/>
    </source>
</evidence>
<dbReference type="InterPro" id="IPR050711">
    <property type="entry name" value="ET-N_metabolism_enzyme"/>
</dbReference>
<dbReference type="CDD" id="cd00982">
    <property type="entry name" value="gltB_C"/>
    <property type="match status" value="1"/>
</dbReference>
<dbReference type="InterPro" id="IPR017932">
    <property type="entry name" value="GATase_2_dom"/>
</dbReference>
<accession>A0A0W1RAP8</accession>
<dbReference type="Proteomes" id="UP000054387">
    <property type="component" value="Unassembled WGS sequence"/>
</dbReference>
<comment type="cofactor">
    <cofactor evidence="1">
        <name>FMN</name>
        <dbReference type="ChEBI" id="CHEBI:58210"/>
    </cofactor>
</comment>
<protein>
    <submittedName>
        <fullName evidence="19">Glutamate synthase subunit alpha</fullName>
    </submittedName>
</protein>
<keyword evidence="15" id="KW-0003">3Fe-4S</keyword>
<name>A0A0W1RAP8_9EURY</name>
<keyword evidence="12" id="KW-0408">Iron</keyword>
<dbReference type="CDD" id="cd00713">
    <property type="entry name" value="GltS"/>
    <property type="match status" value="1"/>
</dbReference>
<dbReference type="InterPro" id="IPR006982">
    <property type="entry name" value="Glu_synth_centr_N"/>
</dbReference>
<evidence type="ECO:0000256" key="16">
    <source>
        <dbReference type="ARBA" id="ARBA00029440"/>
    </source>
</evidence>
<dbReference type="CDD" id="cd02808">
    <property type="entry name" value="GltS_FMN"/>
    <property type="match status" value="1"/>
</dbReference>
<dbReference type="SUPFAM" id="SSF51395">
    <property type="entry name" value="FMN-linked oxidoreductases"/>
    <property type="match status" value="1"/>
</dbReference>
<comment type="similarity">
    <text evidence="4">Belongs to the glutamate synthase family.</text>
</comment>
<keyword evidence="10" id="KW-0315">Glutamine amidotransferase</keyword>
<feature type="compositionally biased region" description="Basic and acidic residues" evidence="17">
    <location>
        <begin position="1507"/>
        <end position="1517"/>
    </location>
</feature>
<dbReference type="RefSeq" id="WP_058581182.1">
    <property type="nucleotide sequence ID" value="NZ_LOPU01000018.1"/>
</dbReference>
<dbReference type="GO" id="GO:0006537">
    <property type="term" value="P:glutamate biosynthetic process"/>
    <property type="evidence" value="ECO:0007669"/>
    <property type="project" value="UniProtKB-KW"/>
</dbReference>
<dbReference type="Pfam" id="PF00310">
    <property type="entry name" value="GATase_2"/>
    <property type="match status" value="1"/>
</dbReference>
<dbReference type="Pfam" id="PF01493">
    <property type="entry name" value="GXGXG"/>
    <property type="match status" value="1"/>
</dbReference>
<keyword evidence="7" id="KW-0288">FMN</keyword>
<feature type="region of interest" description="Disordered" evidence="17">
    <location>
        <begin position="900"/>
        <end position="920"/>
    </location>
</feature>
<dbReference type="GO" id="GO:0051538">
    <property type="term" value="F:3 iron, 4 sulfur cluster binding"/>
    <property type="evidence" value="ECO:0007669"/>
    <property type="project" value="UniProtKB-KW"/>
</dbReference>
<comment type="pathway">
    <text evidence="16">Amino-acid biosynthesis.</text>
</comment>
<evidence type="ECO:0000256" key="9">
    <source>
        <dbReference type="ARBA" id="ARBA00022827"/>
    </source>
</evidence>
<evidence type="ECO:0000256" key="10">
    <source>
        <dbReference type="ARBA" id="ARBA00022962"/>
    </source>
</evidence>
<evidence type="ECO:0000256" key="11">
    <source>
        <dbReference type="ARBA" id="ARBA00023002"/>
    </source>
</evidence>
<comment type="cofactor">
    <cofactor evidence="2">
        <name>[3Fe-4S] cluster</name>
        <dbReference type="ChEBI" id="CHEBI:21137"/>
    </cofactor>
</comment>
<feature type="region of interest" description="Disordered" evidence="17">
    <location>
        <begin position="1"/>
        <end position="21"/>
    </location>
</feature>
<dbReference type="InterPro" id="IPR002489">
    <property type="entry name" value="Glu_synth_asu_C"/>
</dbReference>
<keyword evidence="20" id="KW-1185">Reference proteome</keyword>
<reference evidence="19 20" key="1">
    <citation type="submission" date="2015-12" db="EMBL/GenBank/DDBJ databases">
        <title>Haloprofundus marisrubri gen. nov., sp. nov., an extremely halophilic archaeon isolated from the Discovery deep brine-seawater interface in the Red Sea.</title>
        <authorList>
            <person name="Zhang G."/>
            <person name="Stingl U."/>
            <person name="Rashid M."/>
        </authorList>
    </citation>
    <scope>NUCLEOTIDE SEQUENCE [LARGE SCALE GENOMIC DNA]</scope>
    <source>
        <strain evidence="19 20">SB9</strain>
    </source>
</reference>
<dbReference type="InterPro" id="IPR029055">
    <property type="entry name" value="Ntn_hydrolases_N"/>
</dbReference>
<evidence type="ECO:0000256" key="1">
    <source>
        <dbReference type="ARBA" id="ARBA00001917"/>
    </source>
</evidence>
<evidence type="ECO:0000256" key="17">
    <source>
        <dbReference type="SAM" id="MobiDB-lite"/>
    </source>
</evidence>
<dbReference type="OrthoDB" id="211693at2157"/>
<keyword evidence="9" id="KW-0274">FAD</keyword>
<evidence type="ECO:0000256" key="7">
    <source>
        <dbReference type="ARBA" id="ARBA00022643"/>
    </source>
</evidence>
<dbReference type="SUPFAM" id="SSF56235">
    <property type="entry name" value="N-terminal nucleophile aminohydrolases (Ntn hydrolases)"/>
    <property type="match status" value="1"/>
</dbReference>
<evidence type="ECO:0000256" key="12">
    <source>
        <dbReference type="ARBA" id="ARBA00023004"/>
    </source>
</evidence>
<dbReference type="FunFam" id="3.60.20.10:FF:000001">
    <property type="entry name" value="Glutamate synthase, large subunit"/>
    <property type="match status" value="1"/>
</dbReference>
<evidence type="ECO:0000256" key="14">
    <source>
        <dbReference type="ARBA" id="ARBA00023164"/>
    </source>
</evidence>
<evidence type="ECO:0000256" key="6">
    <source>
        <dbReference type="ARBA" id="ARBA00022630"/>
    </source>
</evidence>
<keyword evidence="5" id="KW-0028">Amino-acid biosynthesis</keyword>
<dbReference type="PANTHER" id="PTHR11938:SF133">
    <property type="entry name" value="GLUTAMATE SYNTHASE (NADH)"/>
    <property type="match status" value="1"/>
</dbReference>
<dbReference type="Gene3D" id="3.20.20.70">
    <property type="entry name" value="Aldolase class I"/>
    <property type="match status" value="2"/>
</dbReference>
<comment type="caution">
    <text evidence="19">The sequence shown here is derived from an EMBL/GenBank/DDBJ whole genome shotgun (WGS) entry which is preliminary data.</text>
</comment>
<dbReference type="InterPro" id="IPR036485">
    <property type="entry name" value="Glu_synth_asu_C_sf"/>
</dbReference>
<dbReference type="Pfam" id="PF01645">
    <property type="entry name" value="Glu_synthase"/>
    <property type="match status" value="1"/>
</dbReference>
<proteinExistence type="inferred from homology"/>
<keyword evidence="6" id="KW-0285">Flavoprotein</keyword>
<keyword evidence="14" id="KW-0314">Glutamate biosynthesis</keyword>
<dbReference type="InterPro" id="IPR002932">
    <property type="entry name" value="Glu_synthdom"/>
</dbReference>
<keyword evidence="13" id="KW-0411">Iron-sulfur</keyword>
<dbReference type="EMBL" id="LOPU01000018">
    <property type="protein sequence ID" value="KTG09827.1"/>
    <property type="molecule type" value="Genomic_DNA"/>
</dbReference>
<feature type="region of interest" description="Disordered" evidence="17">
    <location>
        <begin position="1207"/>
        <end position="1228"/>
    </location>
</feature>
<evidence type="ECO:0000313" key="19">
    <source>
        <dbReference type="EMBL" id="KTG09827.1"/>
    </source>
</evidence>
<evidence type="ECO:0000256" key="15">
    <source>
        <dbReference type="ARBA" id="ARBA00023291"/>
    </source>
</evidence>
<dbReference type="PANTHER" id="PTHR11938">
    <property type="entry name" value="FAD NADPH DEHYDROGENASE/OXIDOREDUCTASE"/>
    <property type="match status" value="1"/>
</dbReference>
<dbReference type="Pfam" id="PF04898">
    <property type="entry name" value="Glu_syn_central"/>
    <property type="match status" value="1"/>
</dbReference>
<dbReference type="NCBIfam" id="NF008730">
    <property type="entry name" value="PRK11750.1"/>
    <property type="match status" value="1"/>
</dbReference>
<dbReference type="Gene3D" id="3.60.20.10">
    <property type="entry name" value="Glutamine Phosphoribosylpyrophosphate, subunit 1, domain 1"/>
    <property type="match status" value="1"/>
</dbReference>
<evidence type="ECO:0000256" key="5">
    <source>
        <dbReference type="ARBA" id="ARBA00022605"/>
    </source>
</evidence>
<evidence type="ECO:0000256" key="3">
    <source>
        <dbReference type="ARBA" id="ARBA00001974"/>
    </source>
</evidence>
<evidence type="ECO:0000256" key="8">
    <source>
        <dbReference type="ARBA" id="ARBA00022723"/>
    </source>
</evidence>
<dbReference type="FunFam" id="3.20.20.70:FF:000031">
    <property type="entry name" value="Glutamate synthase 1 [NADH]"/>
    <property type="match status" value="1"/>
</dbReference>
<evidence type="ECO:0000256" key="2">
    <source>
        <dbReference type="ARBA" id="ARBA00001927"/>
    </source>
</evidence>
<gene>
    <name evidence="19" type="ORF">AUR64_09360</name>
</gene>
<dbReference type="PROSITE" id="PS51278">
    <property type="entry name" value="GATASE_TYPE_2"/>
    <property type="match status" value="1"/>
</dbReference>
<dbReference type="GO" id="GO:0015930">
    <property type="term" value="F:glutamate synthase activity"/>
    <property type="evidence" value="ECO:0007669"/>
    <property type="project" value="InterPro"/>
</dbReference>
<dbReference type="FunFam" id="2.160.20.60:FF:000001">
    <property type="entry name" value="Glutamate synthase, large subunit"/>
    <property type="match status" value="1"/>
</dbReference>
<feature type="compositionally biased region" description="Basic and acidic residues" evidence="17">
    <location>
        <begin position="9"/>
        <end position="21"/>
    </location>
</feature>
<organism evidence="19 20">
    <name type="scientific">Haloprofundus marisrubri</name>
    <dbReference type="NCBI Taxonomy" id="1514971"/>
    <lineage>
        <taxon>Archaea</taxon>
        <taxon>Methanobacteriati</taxon>
        <taxon>Methanobacteriota</taxon>
        <taxon>Stenosarchaea group</taxon>
        <taxon>Halobacteria</taxon>
        <taxon>Halobacteriales</taxon>
        <taxon>Haloferacaceae</taxon>
        <taxon>Haloprofundus</taxon>
    </lineage>
</organism>
<evidence type="ECO:0000259" key="18">
    <source>
        <dbReference type="PROSITE" id="PS51278"/>
    </source>
</evidence>
<feature type="domain" description="Glutamine amidotransferase type-2" evidence="18">
    <location>
        <begin position="23"/>
        <end position="423"/>
    </location>
</feature>
<dbReference type="STRING" id="1514971.AUR64_09360"/>
<dbReference type="GO" id="GO:0019676">
    <property type="term" value="P:ammonia assimilation cycle"/>
    <property type="evidence" value="ECO:0007669"/>
    <property type="project" value="TreeGrafter"/>
</dbReference>
<dbReference type="SUPFAM" id="SSF69336">
    <property type="entry name" value="Alpha subunit of glutamate synthase, C-terminal domain"/>
    <property type="match status" value="1"/>
</dbReference>
<evidence type="ECO:0000313" key="20">
    <source>
        <dbReference type="Proteomes" id="UP000054387"/>
    </source>
</evidence>
<feature type="region of interest" description="Disordered" evidence="17">
    <location>
        <begin position="1493"/>
        <end position="1517"/>
    </location>
</feature>
<dbReference type="GO" id="GO:0046872">
    <property type="term" value="F:metal ion binding"/>
    <property type="evidence" value="ECO:0007669"/>
    <property type="project" value="UniProtKB-KW"/>
</dbReference>
<dbReference type="InterPro" id="IPR013785">
    <property type="entry name" value="Aldolase_TIM"/>
</dbReference>
<sequence length="1517" mass="164775">MTKPHRDTRRVGLADPTDERSNCGVGAVMDLDGGASHDVLADGLELLVNLEHRGTTGAEENTGDGAGVMIQRPDDFFAEVLDSDLPELWAVGSVFFPQNDDQRERVTALVEEALADHGLDVFEWRDVPTDNSDLGATALESEPDVWQVFVEPADDSDDSDDSVDTEAFDRALYVGRRAAETAVDDSGIEGSGRFYVCSLSRRTLVYKGLLKGEQLPTYYSDLRDERMKSTLAMVHARFSTNTLGAWHLAHPYRNVVHNGEINTIRGNVNWMRARETELEHPDFGADIETLKPITHADQSDTASVDNVVELLLQGGRDLPHVLRMLIPEAYRNDPAMDEGRRDWYDFHASLVEPWDGPALVAATDGDRIAAVLDRNGLRPCRYDVTTDNRLVMASEVGALDHDPSEIKSRGRLQPGQLFMADPEEGRVIPDEEVFDSLVDEQYGEWVDDEQRHLSQFADPDDYATHGQVESLRAQQAAFGYTQDQLNHLIEPMARQGKDPVGSMGDDTPLSVLSDFNRPLFTYFKQLFAQVSNPPIDYIREKLVTSLESRLGNQRNMLAESSEHARQLVLDSPVVTDEETAGIKALDGSEGLRSETLDMTYERGDTELEDAVERLRDEARDAIEGGADIVVLSDRAAGANRVPIPSLLATGAVHHSLVRNGLRNRAGLVVESGDPREVHHLATLVGYGAGAVNPYLAYQTIEDIVAGPDGADPEAAITAYTKALEDGLLKTMAKMGISTVESYRGAQIFEAVGLSSAFVREYFEGTEIRTEGIGMDQIEADLLTRHTVGFGDDPKLEVQGEYENRSSGIHHQWNPKTVGALQRAVRSGNYETYQEFAELVNDQSEELQTLRGLLEFDSDREPIPIDDVEPVEEIVKRFSTAAMSLGSLSPEAHENNSIAMNRIGGKSNSGEGGEPPERFGTEKECNVKQVASGRFGVTSHYLSSADELQIKMAQGSKPGEGGHLPGKKVNEMIAHVRYSTPGVGLISPPPLHDIYSIEDLKQLIHDLKVANENADINVKLVSEAGIGTIAAGVAKANADVVHISGDSGGTGASPKTSIKNAGLPWELGLAEANQMLCATGLRDRIRVSTDGGMKTGRDVAIAALLGAEEYIFGTASLVTAGCVMARQCHENTCPVGVATQRENLRNRFPGQPDHVINYMTFIAQELREIMAELGFETVDEMIGRPTYLQQVDTDHEKAKHLDLSAVLAQPAGDQRRKTQKQSHSDLDTQLDRQLIDEAQPALDDGEPVQLRHEISNVDRAVGAMLSNRISNVYGGEGLSDDTIACEFDGVAGQSFGAFLASGVTMRLTGAANDYVGKGLSGGKVVVETPAEAGYKPDENVLIGNVALYGATQGEMYVNGVAGERFAVRNSGVKAVVEGVGDHGCEYMTGGVVAVLGDTGRNFAAGMSGGVAYVYDPDDELDGKANTGMVSLSDDLEETDEAMLRRLVENHADYAASERAETLLGDWPTEVQNFVKVMPDAYAEVIAEEGRADVREELPAPAGSVENTSLEREVAQSDD</sequence>
<keyword evidence="11" id="KW-0560">Oxidoreductase</keyword>
<keyword evidence="8" id="KW-0479">Metal-binding</keyword>
<comment type="cofactor">
    <cofactor evidence="3">
        <name>FAD</name>
        <dbReference type="ChEBI" id="CHEBI:57692"/>
    </cofactor>
</comment>